<keyword evidence="3" id="KW-1185">Reference proteome</keyword>
<dbReference type="Proteomes" id="UP001597369">
    <property type="component" value="Unassembled WGS sequence"/>
</dbReference>
<keyword evidence="2" id="KW-0012">Acyltransferase</keyword>
<evidence type="ECO:0000259" key="1">
    <source>
        <dbReference type="PROSITE" id="PS51186"/>
    </source>
</evidence>
<dbReference type="PANTHER" id="PTHR43415:SF3">
    <property type="entry name" value="GNAT-FAMILY ACETYLTRANSFERASE"/>
    <property type="match status" value="1"/>
</dbReference>
<dbReference type="SUPFAM" id="SSF55729">
    <property type="entry name" value="Acyl-CoA N-acyltransferases (Nat)"/>
    <property type="match status" value="1"/>
</dbReference>
<organism evidence="2 3">
    <name type="scientific">Pontibacter silvestris</name>
    <dbReference type="NCBI Taxonomy" id="2305183"/>
    <lineage>
        <taxon>Bacteria</taxon>
        <taxon>Pseudomonadati</taxon>
        <taxon>Bacteroidota</taxon>
        <taxon>Cytophagia</taxon>
        <taxon>Cytophagales</taxon>
        <taxon>Hymenobacteraceae</taxon>
        <taxon>Pontibacter</taxon>
    </lineage>
</organism>
<dbReference type="InterPro" id="IPR000182">
    <property type="entry name" value="GNAT_dom"/>
</dbReference>
<dbReference type="PANTHER" id="PTHR43415">
    <property type="entry name" value="SPERMIDINE N(1)-ACETYLTRANSFERASE"/>
    <property type="match status" value="1"/>
</dbReference>
<dbReference type="Gene3D" id="3.40.630.30">
    <property type="match status" value="1"/>
</dbReference>
<comment type="caution">
    <text evidence="2">The sequence shown here is derived from an EMBL/GenBank/DDBJ whole genome shotgun (WGS) entry which is preliminary data.</text>
</comment>
<dbReference type="Pfam" id="PF13302">
    <property type="entry name" value="Acetyltransf_3"/>
    <property type="match status" value="1"/>
</dbReference>
<protein>
    <submittedName>
        <fullName evidence="2">GNAT family N-acetyltransferase</fullName>
        <ecNumber evidence="2">2.3.-.-</ecNumber>
    </submittedName>
</protein>
<dbReference type="EMBL" id="JBHUHV010000017">
    <property type="protein sequence ID" value="MFD2066081.1"/>
    <property type="molecule type" value="Genomic_DNA"/>
</dbReference>
<dbReference type="RefSeq" id="WP_229961348.1">
    <property type="nucleotide sequence ID" value="NZ_JAJJWI010000012.1"/>
</dbReference>
<feature type="domain" description="N-acetyltransferase" evidence="1">
    <location>
        <begin position="8"/>
        <end position="172"/>
    </location>
</feature>
<dbReference type="GO" id="GO:0016746">
    <property type="term" value="F:acyltransferase activity"/>
    <property type="evidence" value="ECO:0007669"/>
    <property type="project" value="UniProtKB-KW"/>
</dbReference>
<dbReference type="PROSITE" id="PS51186">
    <property type="entry name" value="GNAT"/>
    <property type="match status" value="1"/>
</dbReference>
<dbReference type="EC" id="2.3.-.-" evidence="2"/>
<keyword evidence="2" id="KW-0808">Transferase</keyword>
<accession>A0ABW4WVA8</accession>
<evidence type="ECO:0000313" key="2">
    <source>
        <dbReference type="EMBL" id="MFD2066081.1"/>
    </source>
</evidence>
<gene>
    <name evidence="2" type="ORF">ACFSKU_04250</name>
</gene>
<dbReference type="InterPro" id="IPR016181">
    <property type="entry name" value="Acyl_CoA_acyltransferase"/>
</dbReference>
<name>A0ABW4WVA8_9BACT</name>
<sequence length="172" mass="19874">MFLKSDKIYLRALEPPDLDFLYVLENDTNVWYVGNTLTPYSRHILEQYLENAAFDIFTIKQLRLVICTHSHKAIGAIDLFDFDPLHQRAGVGIILAAPYRGKGYAAEALELLLNYCQYTLQLHQVYCSITATNQASIKLFTKTGFDEVGIRKQWLRKTDGSWDDVIEYQKLF</sequence>
<evidence type="ECO:0000313" key="3">
    <source>
        <dbReference type="Proteomes" id="UP001597369"/>
    </source>
</evidence>
<proteinExistence type="predicted"/>
<reference evidence="3" key="1">
    <citation type="journal article" date="2019" name="Int. J. Syst. Evol. Microbiol.">
        <title>The Global Catalogue of Microorganisms (GCM) 10K type strain sequencing project: providing services to taxonomists for standard genome sequencing and annotation.</title>
        <authorList>
            <consortium name="The Broad Institute Genomics Platform"/>
            <consortium name="The Broad Institute Genome Sequencing Center for Infectious Disease"/>
            <person name="Wu L."/>
            <person name="Ma J."/>
        </authorList>
    </citation>
    <scope>NUCLEOTIDE SEQUENCE [LARGE SCALE GENOMIC DNA]</scope>
    <source>
        <strain evidence="3">JCM 16545</strain>
    </source>
</reference>